<name>A0AAP4TWV1_9GAMM</name>
<reference evidence="1" key="1">
    <citation type="submission" date="2023-07" db="EMBL/GenBank/DDBJ databases">
        <title>Genome content predicts the carbon catabolic preferences of heterotrophic bacteria.</title>
        <authorList>
            <person name="Gralka M."/>
        </authorList>
    </citation>
    <scope>NUCLEOTIDE SEQUENCE</scope>
    <source>
        <strain evidence="1">C2R13</strain>
    </source>
</reference>
<evidence type="ECO:0000313" key="2">
    <source>
        <dbReference type="Proteomes" id="UP001170481"/>
    </source>
</evidence>
<gene>
    <name evidence="1" type="ORF">Q4535_03785</name>
</gene>
<dbReference type="RefSeq" id="WP_054557047.1">
    <property type="nucleotide sequence ID" value="NZ_JAUORK010000003.1"/>
</dbReference>
<protein>
    <submittedName>
        <fullName evidence="1">DUF2188 domain-containing protein</fullName>
    </submittedName>
</protein>
<dbReference type="AlphaFoldDB" id="A0AAP4TWV1"/>
<dbReference type="EMBL" id="JAUORK010000003">
    <property type="protein sequence ID" value="MDO6671234.1"/>
    <property type="molecule type" value="Genomic_DNA"/>
</dbReference>
<proteinExistence type="predicted"/>
<dbReference type="Pfam" id="PF09954">
    <property type="entry name" value="DUF2188"/>
    <property type="match status" value="1"/>
</dbReference>
<dbReference type="InterPro" id="IPR018691">
    <property type="entry name" value="DUF2188"/>
</dbReference>
<organism evidence="1 2">
    <name type="scientific">Cobetia amphilecti</name>
    <dbReference type="NCBI Taxonomy" id="1055104"/>
    <lineage>
        <taxon>Bacteria</taxon>
        <taxon>Pseudomonadati</taxon>
        <taxon>Pseudomonadota</taxon>
        <taxon>Gammaproteobacteria</taxon>
        <taxon>Oceanospirillales</taxon>
        <taxon>Halomonadaceae</taxon>
        <taxon>Cobetia</taxon>
    </lineage>
</organism>
<evidence type="ECO:0000313" key="1">
    <source>
        <dbReference type="EMBL" id="MDO6671234.1"/>
    </source>
</evidence>
<dbReference type="Proteomes" id="UP001170481">
    <property type="component" value="Unassembled WGS sequence"/>
</dbReference>
<accession>A0AAP4TWV1</accession>
<sequence length="63" mass="7553">MMIEMYFYQCSDGWAVRREYEDIPHKTFKSEDEAREYAKTLSHIKGYKLFVIRDGGDGRDRVI</sequence>
<comment type="caution">
    <text evidence="1">The sequence shown here is derived from an EMBL/GenBank/DDBJ whole genome shotgun (WGS) entry which is preliminary data.</text>
</comment>